<feature type="non-terminal residue" evidence="2">
    <location>
        <position position="1"/>
    </location>
</feature>
<evidence type="ECO:0000256" key="1">
    <source>
        <dbReference type="SAM" id="MobiDB-lite"/>
    </source>
</evidence>
<dbReference type="EMBL" id="UINC01184136">
    <property type="protein sequence ID" value="SVD95210.1"/>
    <property type="molecule type" value="Genomic_DNA"/>
</dbReference>
<reference evidence="2" key="1">
    <citation type="submission" date="2018-05" db="EMBL/GenBank/DDBJ databases">
        <authorList>
            <person name="Lanie J.A."/>
            <person name="Ng W.-L."/>
            <person name="Kazmierczak K.M."/>
            <person name="Andrzejewski T.M."/>
            <person name="Davidsen T.M."/>
            <person name="Wayne K.J."/>
            <person name="Tettelin H."/>
            <person name="Glass J.I."/>
            <person name="Rusch D."/>
            <person name="Podicherti R."/>
            <person name="Tsui H.-C.T."/>
            <person name="Winkler M.E."/>
        </authorList>
    </citation>
    <scope>NUCLEOTIDE SEQUENCE</scope>
</reference>
<organism evidence="2">
    <name type="scientific">marine metagenome</name>
    <dbReference type="NCBI Taxonomy" id="408172"/>
    <lineage>
        <taxon>unclassified sequences</taxon>
        <taxon>metagenomes</taxon>
        <taxon>ecological metagenomes</taxon>
    </lineage>
</organism>
<gene>
    <name evidence="2" type="ORF">METZ01_LOCUS448064</name>
</gene>
<dbReference type="AlphaFoldDB" id="A0A382ZIU5"/>
<sequence>VIIEHNNKKWFIREDMGTGFYIENGNVFAVPLDVSGLPHDEGVRTNVDDFDLSQEDIEKLKRMIHMVLGSHNSDQNGRNAVFTDQLIDEDNKNR</sequence>
<protein>
    <submittedName>
        <fullName evidence="2">Uncharacterized protein</fullName>
    </submittedName>
</protein>
<name>A0A382ZIU5_9ZZZZ</name>
<evidence type="ECO:0000313" key="2">
    <source>
        <dbReference type="EMBL" id="SVD95210.1"/>
    </source>
</evidence>
<accession>A0A382ZIU5</accession>
<proteinExistence type="predicted"/>
<feature type="region of interest" description="Disordered" evidence="1">
    <location>
        <begin position="71"/>
        <end position="94"/>
    </location>
</feature>